<dbReference type="EMBL" id="JAZHYN010000037">
    <property type="protein sequence ID" value="MEF3367300.1"/>
    <property type="molecule type" value="Genomic_DNA"/>
</dbReference>
<reference evidence="2 3" key="1">
    <citation type="submission" date="2024-02" db="EMBL/GenBank/DDBJ databases">
        <authorList>
            <person name="Grouzdev D."/>
        </authorList>
    </citation>
    <scope>NUCLEOTIDE SEQUENCE [LARGE SCALE GENOMIC DNA]</scope>
    <source>
        <strain evidence="2 3">9N</strain>
    </source>
</reference>
<evidence type="ECO:0000313" key="2">
    <source>
        <dbReference type="EMBL" id="MEF3367300.1"/>
    </source>
</evidence>
<evidence type="ECO:0000313" key="3">
    <source>
        <dbReference type="Proteomes" id="UP001350748"/>
    </source>
</evidence>
<proteinExistence type="predicted"/>
<evidence type="ECO:0000259" key="1">
    <source>
        <dbReference type="Pfam" id="PF13649"/>
    </source>
</evidence>
<dbReference type="Pfam" id="PF13649">
    <property type="entry name" value="Methyltransf_25"/>
    <property type="match status" value="1"/>
</dbReference>
<dbReference type="InterPro" id="IPR029063">
    <property type="entry name" value="SAM-dependent_MTases_sf"/>
</dbReference>
<dbReference type="InterPro" id="IPR041698">
    <property type="entry name" value="Methyltransf_25"/>
</dbReference>
<dbReference type="EC" id="2.1.-.-" evidence="2"/>
<feature type="domain" description="Methyltransferase" evidence="1">
    <location>
        <begin position="72"/>
        <end position="157"/>
    </location>
</feature>
<dbReference type="GO" id="GO:0008168">
    <property type="term" value="F:methyltransferase activity"/>
    <property type="evidence" value="ECO:0007669"/>
    <property type="project" value="UniProtKB-KW"/>
</dbReference>
<keyword evidence="2" id="KW-0489">Methyltransferase</keyword>
<gene>
    <name evidence="2" type="ORF">V3H18_12220</name>
</gene>
<sequence length="246" mass="27882">MGMLKKAPEKLWWGGTAPQDFYPDDQDIRAAGNLTELADVFGSDKGTLGNAHNYARLYERLINPSETKALCEIGVACGASLKMWSAFLPAARIVGVDIREECKNLCKDNKNIEIKIGDVKDLNYSNKFDVVIDDASHVSEDIVDIFNRCWKWVRPGGLYIIEDVGCTYSDDYTEHFNSLFGTNKVNNRHVFVELVDSIMKNVDVKIDIESMEYHPQLLILRKRKANANAAVSQQSKFLNWLSSWRP</sequence>
<keyword evidence="3" id="KW-1185">Reference proteome</keyword>
<keyword evidence="2" id="KW-0808">Transferase</keyword>
<accession>A0ABU7XJL2</accession>
<dbReference type="Gene3D" id="3.40.50.150">
    <property type="entry name" value="Vaccinia Virus protein VP39"/>
    <property type="match status" value="1"/>
</dbReference>
<comment type="caution">
    <text evidence="2">The sequence shown here is derived from an EMBL/GenBank/DDBJ whole genome shotgun (WGS) entry which is preliminary data.</text>
</comment>
<dbReference type="Proteomes" id="UP001350748">
    <property type="component" value="Unassembled WGS sequence"/>
</dbReference>
<dbReference type="GO" id="GO:0032259">
    <property type="term" value="P:methylation"/>
    <property type="evidence" value="ECO:0007669"/>
    <property type="project" value="UniProtKB-KW"/>
</dbReference>
<protein>
    <submittedName>
        <fullName evidence="2">Class I SAM-dependent methyltransferase</fullName>
        <ecNumber evidence="2">2.1.-.-</ecNumber>
    </submittedName>
</protein>
<organism evidence="2 3">
    <name type="scientific">Methylocystis borbori</name>
    <dbReference type="NCBI Taxonomy" id="3118750"/>
    <lineage>
        <taxon>Bacteria</taxon>
        <taxon>Pseudomonadati</taxon>
        <taxon>Pseudomonadota</taxon>
        <taxon>Alphaproteobacteria</taxon>
        <taxon>Hyphomicrobiales</taxon>
        <taxon>Methylocystaceae</taxon>
        <taxon>Methylocystis</taxon>
    </lineage>
</organism>
<dbReference type="SUPFAM" id="SSF53335">
    <property type="entry name" value="S-adenosyl-L-methionine-dependent methyltransferases"/>
    <property type="match status" value="1"/>
</dbReference>
<dbReference type="RefSeq" id="WP_332082348.1">
    <property type="nucleotide sequence ID" value="NZ_JAZHYN010000037.1"/>
</dbReference>
<name>A0ABU7XJL2_9HYPH</name>